<dbReference type="PANTHER" id="PTHR24292">
    <property type="entry name" value="CYTOCHROME P450"/>
    <property type="match status" value="1"/>
</dbReference>
<feature type="binding site" description="axial binding residue" evidence="13">
    <location>
        <position position="457"/>
    </location>
    <ligand>
        <name>heme</name>
        <dbReference type="ChEBI" id="CHEBI:30413"/>
    </ligand>
    <ligandPart>
        <name>Fe</name>
        <dbReference type="ChEBI" id="CHEBI:18248"/>
    </ligandPart>
</feature>
<keyword evidence="8" id="KW-0492">Microsome</keyword>
<dbReference type="FunFam" id="1.10.630.10:FF:000042">
    <property type="entry name" value="Cytochrome P450"/>
    <property type="match status" value="1"/>
</dbReference>
<evidence type="ECO:0000256" key="4">
    <source>
        <dbReference type="ARBA" id="ARBA00010617"/>
    </source>
</evidence>
<evidence type="ECO:0000256" key="8">
    <source>
        <dbReference type="ARBA" id="ARBA00022848"/>
    </source>
</evidence>
<gene>
    <name evidence="15" type="primary">CSON003273</name>
</gene>
<evidence type="ECO:0000256" key="1">
    <source>
        <dbReference type="ARBA" id="ARBA00001971"/>
    </source>
</evidence>
<evidence type="ECO:0000256" key="6">
    <source>
        <dbReference type="ARBA" id="ARBA00022723"/>
    </source>
</evidence>
<dbReference type="SUPFAM" id="SSF48264">
    <property type="entry name" value="Cytochrome P450"/>
    <property type="match status" value="1"/>
</dbReference>
<evidence type="ECO:0000256" key="12">
    <source>
        <dbReference type="ARBA" id="ARBA00023136"/>
    </source>
</evidence>
<proteinExistence type="inferred from homology"/>
<dbReference type="InterPro" id="IPR036396">
    <property type="entry name" value="Cyt_P450_sf"/>
</dbReference>
<keyword evidence="7" id="KW-0256">Endoplasmic reticulum</keyword>
<dbReference type="GO" id="GO:0005506">
    <property type="term" value="F:iron ion binding"/>
    <property type="evidence" value="ECO:0007669"/>
    <property type="project" value="InterPro"/>
</dbReference>
<evidence type="ECO:0000256" key="5">
    <source>
        <dbReference type="ARBA" id="ARBA00022617"/>
    </source>
</evidence>
<keyword evidence="11 14" id="KW-0503">Monooxygenase</keyword>
<keyword evidence="9 14" id="KW-0560">Oxidoreductase</keyword>
<keyword evidence="10 13" id="KW-0408">Iron</keyword>
<dbReference type="EMBL" id="UFQT01000158">
    <property type="protein sequence ID" value="SSX21035.1"/>
    <property type="molecule type" value="Genomic_DNA"/>
</dbReference>
<dbReference type="GO" id="GO:0005789">
    <property type="term" value="C:endoplasmic reticulum membrane"/>
    <property type="evidence" value="ECO:0007669"/>
    <property type="project" value="UniProtKB-SubCell"/>
</dbReference>
<dbReference type="InterPro" id="IPR017972">
    <property type="entry name" value="Cyt_P450_CS"/>
</dbReference>
<dbReference type="InterPro" id="IPR050476">
    <property type="entry name" value="Insect_CytP450_Detox"/>
</dbReference>
<keyword evidence="12" id="KW-0472">Membrane</keyword>
<evidence type="ECO:0000313" key="15">
    <source>
        <dbReference type="EMBL" id="SSX21035.1"/>
    </source>
</evidence>
<evidence type="ECO:0000256" key="11">
    <source>
        <dbReference type="ARBA" id="ARBA00023033"/>
    </source>
</evidence>
<evidence type="ECO:0000256" key="10">
    <source>
        <dbReference type="ARBA" id="ARBA00023004"/>
    </source>
</evidence>
<dbReference type="PROSITE" id="PS00086">
    <property type="entry name" value="CYTOCHROME_P450"/>
    <property type="match status" value="1"/>
</dbReference>
<sequence>MIPLVLFVILLTCIYFFLDHKFNFWTRHGIPHLKPHSWLVGNLKGVGRRNVAEYLGCVYDEMRRVGLGKIAGFYFFTEPALLATDPEHIKLVLSKDFEYFHDRGVFVNEKDDPLSAHLFSLEGAKWKRLRKKFSPTFTSGKMKNMFEILLKVANELDSVIDEVLLGDASKDVEIRDFCSRFTIDIIGSCAFGIECNSLRDPNSEFKEIGMQCFGNTTTEMLKLALMTAFQDFSRKIGCRFTTIKTEKFFFKIIKETMEHRKKHNIQRNDFMDLMIQLMQTGKIQDDEDSKTKVGEKSDDSLLTFNEIAAQCFIFFVAGFETSSTTMSYCLYELAKHQEIQNNLRNHIHDVLAKHNNEITYEALLEMPFLDQVINETLRLYPPLSLLQRKVVKPYKVPGTSYTLNPEFVVFISVYGIQRDEKYFENPSEFNPDRFHSDNLDKIVPFSYIPFGEGPRQCLGIRFGMMQTRLGIVTFLRNFKVTKCDKTIPSIELSPTSPMLIPKHGITLNIAKI</sequence>
<keyword evidence="6 13" id="KW-0479">Metal-binding</keyword>
<evidence type="ECO:0000256" key="14">
    <source>
        <dbReference type="RuleBase" id="RU000461"/>
    </source>
</evidence>
<keyword evidence="5 13" id="KW-0349">Heme</keyword>
<dbReference type="OMA" id="SFWERRD"/>
<dbReference type="PRINTS" id="PR00463">
    <property type="entry name" value="EP450I"/>
</dbReference>
<dbReference type="Gene3D" id="1.10.630.10">
    <property type="entry name" value="Cytochrome P450"/>
    <property type="match status" value="1"/>
</dbReference>
<comment type="subcellular location">
    <subcellularLocation>
        <location evidence="3">Endoplasmic reticulum membrane</location>
        <topology evidence="3">Peripheral membrane protein</topology>
    </subcellularLocation>
    <subcellularLocation>
        <location evidence="2">Microsome membrane</location>
        <topology evidence="2">Peripheral membrane protein</topology>
    </subcellularLocation>
</comment>
<comment type="similarity">
    <text evidence="4 14">Belongs to the cytochrome P450 family.</text>
</comment>
<organism evidence="15">
    <name type="scientific">Culicoides sonorensis</name>
    <name type="common">Biting midge</name>
    <dbReference type="NCBI Taxonomy" id="179676"/>
    <lineage>
        <taxon>Eukaryota</taxon>
        <taxon>Metazoa</taxon>
        <taxon>Ecdysozoa</taxon>
        <taxon>Arthropoda</taxon>
        <taxon>Hexapoda</taxon>
        <taxon>Insecta</taxon>
        <taxon>Pterygota</taxon>
        <taxon>Neoptera</taxon>
        <taxon>Endopterygota</taxon>
        <taxon>Diptera</taxon>
        <taxon>Nematocera</taxon>
        <taxon>Chironomoidea</taxon>
        <taxon>Ceratopogonidae</taxon>
        <taxon>Ceratopogoninae</taxon>
        <taxon>Culicoides</taxon>
        <taxon>Monoculicoides</taxon>
    </lineage>
</organism>
<dbReference type="GO" id="GO:0004497">
    <property type="term" value="F:monooxygenase activity"/>
    <property type="evidence" value="ECO:0007669"/>
    <property type="project" value="UniProtKB-KW"/>
</dbReference>
<accession>A0A336LT24</accession>
<name>A0A336LT24_CULSO</name>
<evidence type="ECO:0000256" key="7">
    <source>
        <dbReference type="ARBA" id="ARBA00022824"/>
    </source>
</evidence>
<evidence type="ECO:0000256" key="2">
    <source>
        <dbReference type="ARBA" id="ARBA00004174"/>
    </source>
</evidence>
<evidence type="ECO:0000256" key="13">
    <source>
        <dbReference type="PIRSR" id="PIRSR602401-1"/>
    </source>
</evidence>
<dbReference type="GO" id="GO:0016705">
    <property type="term" value="F:oxidoreductase activity, acting on paired donors, with incorporation or reduction of molecular oxygen"/>
    <property type="evidence" value="ECO:0007669"/>
    <property type="project" value="InterPro"/>
</dbReference>
<dbReference type="PANTHER" id="PTHR24292:SF100">
    <property type="entry name" value="CYTOCHROME P450 6A16, ISOFORM B-RELATED"/>
    <property type="match status" value="1"/>
</dbReference>
<dbReference type="InterPro" id="IPR001128">
    <property type="entry name" value="Cyt_P450"/>
</dbReference>
<protein>
    <submittedName>
        <fullName evidence="15">CSON003273 protein</fullName>
    </submittedName>
</protein>
<dbReference type="Pfam" id="PF00067">
    <property type="entry name" value="p450"/>
    <property type="match status" value="1"/>
</dbReference>
<reference evidence="15" key="1">
    <citation type="submission" date="2018-07" db="EMBL/GenBank/DDBJ databases">
        <authorList>
            <person name="Quirk P.G."/>
            <person name="Krulwich T.A."/>
        </authorList>
    </citation>
    <scope>NUCLEOTIDE SEQUENCE</scope>
</reference>
<dbReference type="CDD" id="cd11056">
    <property type="entry name" value="CYP6-like"/>
    <property type="match status" value="1"/>
</dbReference>
<dbReference type="AlphaFoldDB" id="A0A336LT24"/>
<dbReference type="PRINTS" id="PR00385">
    <property type="entry name" value="P450"/>
</dbReference>
<dbReference type="GO" id="GO:0020037">
    <property type="term" value="F:heme binding"/>
    <property type="evidence" value="ECO:0007669"/>
    <property type="project" value="InterPro"/>
</dbReference>
<dbReference type="VEuPathDB" id="VectorBase:CSON003273"/>
<evidence type="ECO:0000256" key="3">
    <source>
        <dbReference type="ARBA" id="ARBA00004406"/>
    </source>
</evidence>
<dbReference type="InterPro" id="IPR002401">
    <property type="entry name" value="Cyt_P450_E_grp-I"/>
</dbReference>
<comment type="cofactor">
    <cofactor evidence="1 13">
        <name>heme</name>
        <dbReference type="ChEBI" id="CHEBI:30413"/>
    </cofactor>
</comment>
<evidence type="ECO:0000256" key="9">
    <source>
        <dbReference type="ARBA" id="ARBA00023002"/>
    </source>
</evidence>